<proteinExistence type="predicted"/>
<reference evidence="1" key="1">
    <citation type="journal article" date="2014" name="ISME J.">
        <title>Ecophysiology of Thioploca ingrica as revealed by the complete genome sequence supplemented with proteomic evidence.</title>
        <authorList>
            <person name="Kojima H."/>
            <person name="Ogura Y."/>
            <person name="Yamamoto N."/>
            <person name="Togashi T."/>
            <person name="Mori H."/>
            <person name="Watanabe T."/>
            <person name="Nemoto F."/>
            <person name="Kurokawa K."/>
            <person name="Hayashi T."/>
            <person name="Fukui M."/>
        </authorList>
    </citation>
    <scope>NUCLEOTIDE SEQUENCE [LARGE SCALE GENOMIC DNA]</scope>
</reference>
<sequence length="120" mass="13663">MLTLPLSAKENVDEEFFITTRWISASMSYRDCILEANKVLNFVKFNVKLDYQIKSENDGSGSAWGQLQWNNGLYKAIIKCIPTEEMVFFVVGGGNYKKAREYVNILMETFQVPSENSGSD</sequence>
<dbReference type="AlphaFoldDB" id="A0A090AKH6"/>
<dbReference type="KEGG" id="tig:THII_1850"/>
<evidence type="ECO:0000313" key="2">
    <source>
        <dbReference type="Proteomes" id="UP000031623"/>
    </source>
</evidence>
<organism evidence="1 2">
    <name type="scientific">Thioploca ingrica</name>
    <dbReference type="NCBI Taxonomy" id="40754"/>
    <lineage>
        <taxon>Bacteria</taxon>
        <taxon>Pseudomonadati</taxon>
        <taxon>Pseudomonadota</taxon>
        <taxon>Gammaproteobacteria</taxon>
        <taxon>Thiotrichales</taxon>
        <taxon>Thiotrichaceae</taxon>
        <taxon>Thioploca</taxon>
    </lineage>
</organism>
<gene>
    <name evidence="1" type="ORF">THII_1850</name>
</gene>
<dbReference type="EMBL" id="AP014633">
    <property type="protein sequence ID" value="BAP56147.1"/>
    <property type="molecule type" value="Genomic_DNA"/>
</dbReference>
<keyword evidence="2" id="KW-1185">Reference proteome</keyword>
<dbReference type="Proteomes" id="UP000031623">
    <property type="component" value="Chromosome"/>
</dbReference>
<name>A0A090AKH6_9GAMM</name>
<accession>A0A090AKH6</accession>
<protein>
    <submittedName>
        <fullName evidence="1">Uncharacterized protein</fullName>
    </submittedName>
</protein>
<evidence type="ECO:0000313" key="1">
    <source>
        <dbReference type="EMBL" id="BAP56147.1"/>
    </source>
</evidence>
<dbReference type="HOGENOM" id="CLU_2048653_0_0_6"/>